<gene>
    <name evidence="2" type="ORF">GCM10007854_18610</name>
</gene>
<keyword evidence="1" id="KW-0732">Signal</keyword>
<sequence length="276" mass="27852">MSTKQFYRSALMAATGVAALGLTACANGHASDRYGFSHHEYESTGTCAGACGVKSHVPAYKPAPAPVAVFSHYDYESSPSGCVTRSPCGVVSTGYTSTVSTGHVSTGHIASPSYSSEIAPCPTGTTTQPDGTCLQNGHGYVGSSYSSGSVISSGSSYSSGSYSSGSISSSTIAAECPAGTTAQPDGTCLQHGGSSYSYSSTTTHTAPVTTYTPPVSTYSPPIVTDCHLSGISTGCSLSSTPTDIYVGDAVTSGSSYSSGYQSSGVYSSSDYLPIRK</sequence>
<dbReference type="RefSeq" id="WP_284371924.1">
    <property type="nucleotide sequence ID" value="NZ_BSNJ01000004.1"/>
</dbReference>
<dbReference type="EMBL" id="BSNJ01000004">
    <property type="protein sequence ID" value="GLQ20906.1"/>
    <property type="molecule type" value="Genomic_DNA"/>
</dbReference>
<evidence type="ECO:0000313" key="3">
    <source>
        <dbReference type="Proteomes" id="UP001161390"/>
    </source>
</evidence>
<keyword evidence="3" id="KW-1185">Reference proteome</keyword>
<protein>
    <submittedName>
        <fullName evidence="2">Uncharacterized protein</fullName>
    </submittedName>
</protein>
<evidence type="ECO:0000313" key="2">
    <source>
        <dbReference type="EMBL" id="GLQ20906.1"/>
    </source>
</evidence>
<organism evidence="2 3">
    <name type="scientific">Algimonas porphyrae</name>
    <dbReference type="NCBI Taxonomy" id="1128113"/>
    <lineage>
        <taxon>Bacteria</taxon>
        <taxon>Pseudomonadati</taxon>
        <taxon>Pseudomonadota</taxon>
        <taxon>Alphaproteobacteria</taxon>
        <taxon>Maricaulales</taxon>
        <taxon>Robiginitomaculaceae</taxon>
        <taxon>Algimonas</taxon>
    </lineage>
</organism>
<dbReference type="Proteomes" id="UP001161390">
    <property type="component" value="Unassembled WGS sequence"/>
</dbReference>
<proteinExistence type="predicted"/>
<evidence type="ECO:0000256" key="1">
    <source>
        <dbReference type="SAM" id="SignalP"/>
    </source>
</evidence>
<dbReference type="PROSITE" id="PS51257">
    <property type="entry name" value="PROKAR_LIPOPROTEIN"/>
    <property type="match status" value="1"/>
</dbReference>
<accession>A0ABQ5V077</accession>
<name>A0ABQ5V077_9PROT</name>
<reference evidence="2" key="2">
    <citation type="submission" date="2023-01" db="EMBL/GenBank/DDBJ databases">
        <title>Draft genome sequence of Algimonas porphyrae strain NBRC 108216.</title>
        <authorList>
            <person name="Sun Q."/>
            <person name="Mori K."/>
        </authorList>
    </citation>
    <scope>NUCLEOTIDE SEQUENCE</scope>
    <source>
        <strain evidence="2">NBRC 108216</strain>
    </source>
</reference>
<feature type="signal peptide" evidence="1">
    <location>
        <begin position="1"/>
        <end position="26"/>
    </location>
</feature>
<comment type="caution">
    <text evidence="2">The sequence shown here is derived from an EMBL/GenBank/DDBJ whole genome shotgun (WGS) entry which is preliminary data.</text>
</comment>
<reference evidence="2" key="1">
    <citation type="journal article" date="2014" name="Int. J. Syst. Evol. Microbiol.">
        <title>Complete genome of a new Firmicutes species belonging to the dominant human colonic microbiota ('Ruminococcus bicirculans') reveals two chromosomes and a selective capacity to utilize plant glucans.</title>
        <authorList>
            <consortium name="NISC Comparative Sequencing Program"/>
            <person name="Wegmann U."/>
            <person name="Louis P."/>
            <person name="Goesmann A."/>
            <person name="Henrissat B."/>
            <person name="Duncan S.H."/>
            <person name="Flint H.J."/>
        </authorList>
    </citation>
    <scope>NUCLEOTIDE SEQUENCE</scope>
    <source>
        <strain evidence="2">NBRC 108216</strain>
    </source>
</reference>
<feature type="chain" id="PRO_5046932677" evidence="1">
    <location>
        <begin position="27"/>
        <end position="276"/>
    </location>
</feature>